<dbReference type="AlphaFoldDB" id="A0A834HNC6"/>
<gene>
    <name evidence="2" type="ORF">GWI33_021127</name>
</gene>
<protein>
    <submittedName>
        <fullName evidence="2">Uncharacterized protein</fullName>
    </submittedName>
</protein>
<reference evidence="2" key="1">
    <citation type="submission" date="2020-08" db="EMBL/GenBank/DDBJ databases">
        <title>Genome sequencing and assembly of the red palm weevil Rhynchophorus ferrugineus.</title>
        <authorList>
            <person name="Dias G.B."/>
            <person name="Bergman C.M."/>
            <person name="Manee M."/>
        </authorList>
    </citation>
    <scope>NUCLEOTIDE SEQUENCE</scope>
    <source>
        <strain evidence="2">AA-2017</strain>
        <tissue evidence="2">Whole larva</tissue>
    </source>
</reference>
<accession>A0A834HNC6</accession>
<evidence type="ECO:0000256" key="1">
    <source>
        <dbReference type="SAM" id="MobiDB-lite"/>
    </source>
</evidence>
<dbReference type="EMBL" id="JAACXV010014612">
    <property type="protein sequence ID" value="KAF7265472.1"/>
    <property type="molecule type" value="Genomic_DNA"/>
</dbReference>
<evidence type="ECO:0000313" key="3">
    <source>
        <dbReference type="Proteomes" id="UP000625711"/>
    </source>
</evidence>
<organism evidence="2 3">
    <name type="scientific">Rhynchophorus ferrugineus</name>
    <name type="common">Red palm weevil</name>
    <name type="synonym">Curculio ferrugineus</name>
    <dbReference type="NCBI Taxonomy" id="354439"/>
    <lineage>
        <taxon>Eukaryota</taxon>
        <taxon>Metazoa</taxon>
        <taxon>Ecdysozoa</taxon>
        <taxon>Arthropoda</taxon>
        <taxon>Hexapoda</taxon>
        <taxon>Insecta</taxon>
        <taxon>Pterygota</taxon>
        <taxon>Neoptera</taxon>
        <taxon>Endopterygota</taxon>
        <taxon>Coleoptera</taxon>
        <taxon>Polyphaga</taxon>
        <taxon>Cucujiformia</taxon>
        <taxon>Curculionidae</taxon>
        <taxon>Dryophthorinae</taxon>
        <taxon>Rhynchophorus</taxon>
    </lineage>
</organism>
<feature type="compositionally biased region" description="Basic and acidic residues" evidence="1">
    <location>
        <begin position="150"/>
        <end position="162"/>
    </location>
</feature>
<feature type="region of interest" description="Disordered" evidence="1">
    <location>
        <begin position="141"/>
        <end position="162"/>
    </location>
</feature>
<proteinExistence type="predicted"/>
<keyword evidence="3" id="KW-1185">Reference proteome</keyword>
<dbReference type="Proteomes" id="UP000625711">
    <property type="component" value="Unassembled WGS sequence"/>
</dbReference>
<comment type="caution">
    <text evidence="2">The sequence shown here is derived from an EMBL/GenBank/DDBJ whole genome shotgun (WGS) entry which is preliminary data.</text>
</comment>
<name>A0A834HNC6_RHYFE</name>
<feature type="region of interest" description="Disordered" evidence="1">
    <location>
        <begin position="117"/>
        <end position="136"/>
    </location>
</feature>
<evidence type="ECO:0000313" key="2">
    <source>
        <dbReference type="EMBL" id="KAF7265472.1"/>
    </source>
</evidence>
<sequence length="302" mass="33600">MRENQKTNRQSQDVGLPVGTAPHEMLISPSRSGLPHIWSPIVDPLSACSDRPCHCKLMAVRSHLTIRSSIAIGCAFLYFDRNSRCLLSMISGQQIRSDTYEGEHCLLYRQTGLSAAVTNSPPPPKTHNSVRKPAATSGVPFHPAGINFGRRTERGTGRDAEGGRGRGLGVWCIPWRTRGARVQRTVRRGPPRVFLVLVPCPPVARAHRKSIRRRVQSDGGKFRGWRWAAAWVHEGGVRRVTLADYTPYKLQRPVCAPLSPVGLSKKNVNRVDGEFSYDKAQPLTFITITNLQEGRWAISRRG</sequence>